<feature type="compositionally biased region" description="Polar residues" evidence="1">
    <location>
        <begin position="62"/>
        <end position="100"/>
    </location>
</feature>
<evidence type="ECO:0000256" key="2">
    <source>
        <dbReference type="SAM" id="Phobius"/>
    </source>
</evidence>
<dbReference type="Gene3D" id="3.30.70.1070">
    <property type="entry name" value="Sporulation related repeat"/>
    <property type="match status" value="1"/>
</dbReference>
<dbReference type="InterPro" id="IPR052521">
    <property type="entry name" value="Cell_div_SPOR-domain"/>
</dbReference>
<dbReference type="Proteomes" id="UP000319483">
    <property type="component" value="Unassembled WGS sequence"/>
</dbReference>
<dbReference type="GO" id="GO:0032153">
    <property type="term" value="C:cell division site"/>
    <property type="evidence" value="ECO:0007669"/>
    <property type="project" value="TreeGrafter"/>
</dbReference>
<proteinExistence type="predicted"/>
<dbReference type="GO" id="GO:0042834">
    <property type="term" value="F:peptidoglycan binding"/>
    <property type="evidence" value="ECO:0007669"/>
    <property type="project" value="InterPro"/>
</dbReference>
<evidence type="ECO:0000313" key="4">
    <source>
        <dbReference type="EMBL" id="TSK03466.1"/>
    </source>
</evidence>
<sequence length="193" mass="21478">MMKNKKSSSNNQNRIRNQLVGFATLLLILAVIAPWILIDKSNQRTLATPILQPEIVNQQNQLINSPNESGGDFDNTSNIPNTSYISGVDQNSSPLTLQDISENDESDSKVSVSGQETKTFMIQLTALKNKQKIEELVALLRLNNYNVRLIPKNPEPNQVIKLQVGPYAKKEQAEQIITNLNNLTKLKGIIVAN</sequence>
<dbReference type="InterPro" id="IPR036680">
    <property type="entry name" value="SPOR-like_sf"/>
</dbReference>
<keyword evidence="2" id="KW-1133">Transmembrane helix</keyword>
<dbReference type="PANTHER" id="PTHR38687:SF1">
    <property type="entry name" value="CELL DIVISION PROTEIN DEDD"/>
    <property type="match status" value="1"/>
</dbReference>
<dbReference type="GO" id="GO:0032506">
    <property type="term" value="P:cytokinetic process"/>
    <property type="evidence" value="ECO:0007669"/>
    <property type="project" value="TreeGrafter"/>
</dbReference>
<keyword evidence="2" id="KW-0472">Membrane</keyword>
<evidence type="ECO:0000313" key="5">
    <source>
        <dbReference type="Proteomes" id="UP000319483"/>
    </source>
</evidence>
<name>A0A556SQQ1_9GAMM</name>
<accession>A0A556SQQ1</accession>
<evidence type="ECO:0000256" key="1">
    <source>
        <dbReference type="SAM" id="MobiDB-lite"/>
    </source>
</evidence>
<feature type="transmembrane region" description="Helical" evidence="2">
    <location>
        <begin position="20"/>
        <end position="38"/>
    </location>
</feature>
<dbReference type="InterPro" id="IPR007730">
    <property type="entry name" value="SPOR-like_dom"/>
</dbReference>
<comment type="caution">
    <text evidence="4">The sequence shown here is derived from an EMBL/GenBank/DDBJ whole genome shotgun (WGS) entry which is preliminary data.</text>
</comment>
<dbReference type="RefSeq" id="WP_086327177.1">
    <property type="nucleotide sequence ID" value="NZ_CAMLAP010000002.1"/>
</dbReference>
<dbReference type="AlphaFoldDB" id="A0A556SQQ1"/>
<dbReference type="EMBL" id="VMHM01000006">
    <property type="protein sequence ID" value="TSK03466.1"/>
    <property type="molecule type" value="Genomic_DNA"/>
</dbReference>
<feature type="domain" description="SPOR" evidence="3">
    <location>
        <begin position="114"/>
        <end position="193"/>
    </location>
</feature>
<organism evidence="4 5">
    <name type="scientific">Gilliamella apicola</name>
    <dbReference type="NCBI Taxonomy" id="1196095"/>
    <lineage>
        <taxon>Bacteria</taxon>
        <taxon>Pseudomonadati</taxon>
        <taxon>Pseudomonadota</taxon>
        <taxon>Gammaproteobacteria</taxon>
        <taxon>Orbales</taxon>
        <taxon>Orbaceae</taxon>
        <taxon>Gilliamella</taxon>
    </lineage>
</organism>
<dbReference type="Pfam" id="PF05036">
    <property type="entry name" value="SPOR"/>
    <property type="match status" value="1"/>
</dbReference>
<dbReference type="SUPFAM" id="SSF110997">
    <property type="entry name" value="Sporulation related repeat"/>
    <property type="match status" value="1"/>
</dbReference>
<dbReference type="PANTHER" id="PTHR38687">
    <property type="entry name" value="CELL DIVISION PROTEIN DEDD-RELATED"/>
    <property type="match status" value="1"/>
</dbReference>
<dbReference type="PROSITE" id="PS51724">
    <property type="entry name" value="SPOR"/>
    <property type="match status" value="1"/>
</dbReference>
<keyword evidence="2" id="KW-0812">Transmembrane</keyword>
<gene>
    <name evidence="4" type="ORF">FPQ15_05495</name>
</gene>
<feature type="region of interest" description="Disordered" evidence="1">
    <location>
        <begin position="62"/>
        <end position="112"/>
    </location>
</feature>
<evidence type="ECO:0000259" key="3">
    <source>
        <dbReference type="PROSITE" id="PS51724"/>
    </source>
</evidence>
<protein>
    <recommendedName>
        <fullName evidence="3">SPOR domain-containing protein</fullName>
    </recommendedName>
</protein>
<reference evidence="4 5" key="1">
    <citation type="submission" date="2019-07" db="EMBL/GenBank/DDBJ databases">
        <title>Gilliamella genomes.</title>
        <authorList>
            <person name="Zheng H."/>
        </authorList>
    </citation>
    <scope>NUCLEOTIDE SEQUENCE [LARGE SCALE GENOMIC DNA]</scope>
    <source>
        <strain evidence="4 5">W8127</strain>
    </source>
</reference>
<dbReference type="GO" id="GO:0030428">
    <property type="term" value="C:cell septum"/>
    <property type="evidence" value="ECO:0007669"/>
    <property type="project" value="TreeGrafter"/>
</dbReference>